<sequence>MIQQSDRILTIGPDPKAKGGMASVIAFLAPMYTPFHLVVTYKETSKIGKVLLFVNAVLKTFYYCVFKQINVLHIHTANYTDFYRNSVLMYIGKMFNKRVLLHIHGGLFNEFYSAHPGYVSSICRSADALITVSSTFVKMLRQYELNKHIYCLPNCVEIPALYRMEQHHDKLRLVFMGRISEIKGIYDVLECLHKYKELLQDKIELHIGGVGDEKRFQKMITNYNLSSMIVQHGWVNGEQKEKLFCSSDVFIHPSHFESSGIAILEALSYGLPVITTLIGGIPDFFEDKKSGVAVTPGNVDEIYEAILSFVNDRHCILQMGEHGRAIARQFTPSQIEHQLQNIYAKYIQNACESENAIKK</sequence>
<feature type="domain" description="Glycosyl transferase family 1" evidence="1">
    <location>
        <begin position="168"/>
        <end position="323"/>
    </location>
</feature>
<dbReference type="GO" id="GO:0016757">
    <property type="term" value="F:glycosyltransferase activity"/>
    <property type="evidence" value="ECO:0007669"/>
    <property type="project" value="InterPro"/>
</dbReference>
<evidence type="ECO:0000313" key="3">
    <source>
        <dbReference type="Proteomes" id="UP000036166"/>
    </source>
</evidence>
<dbReference type="Proteomes" id="UP000036166">
    <property type="component" value="Unassembled WGS sequence"/>
</dbReference>
<name>A0A0J6F8C4_9BACT</name>
<dbReference type="Pfam" id="PF00534">
    <property type="entry name" value="Glycos_transf_1"/>
    <property type="match status" value="1"/>
</dbReference>
<gene>
    <name evidence="2" type="ORF">ACM15_24865</name>
</gene>
<dbReference type="Gene3D" id="3.40.50.2000">
    <property type="entry name" value="Glycogen Phosphorylase B"/>
    <property type="match status" value="2"/>
</dbReference>
<dbReference type="PANTHER" id="PTHR12526">
    <property type="entry name" value="GLYCOSYLTRANSFERASE"/>
    <property type="match status" value="1"/>
</dbReference>
<accession>A0A0J6F8C4</accession>
<reference evidence="2 3" key="1">
    <citation type="submission" date="2015-06" db="EMBL/GenBank/DDBJ databases">
        <title>Draft Genome Sequence of Parabacteroides goldsteinii with Putative Novel Metallo-Beta-Lactamases Isolated from a Blood Culture from a Human Patient.</title>
        <authorList>
            <person name="Krogh T.J."/>
            <person name="Agergaard C.N."/>
            <person name="Moller-Jensen J."/>
            <person name="Justesen U.S."/>
        </authorList>
    </citation>
    <scope>NUCLEOTIDE SEQUENCE [LARGE SCALE GENOMIC DNA]</scope>
    <source>
        <strain evidence="2 3">910340</strain>
    </source>
</reference>
<dbReference type="AlphaFoldDB" id="A0A0J6F8C4"/>
<dbReference type="SUPFAM" id="SSF53756">
    <property type="entry name" value="UDP-Glycosyltransferase/glycogen phosphorylase"/>
    <property type="match status" value="1"/>
</dbReference>
<protein>
    <recommendedName>
        <fullName evidence="1">Glycosyl transferase family 1 domain-containing protein</fullName>
    </recommendedName>
</protein>
<dbReference type="RefSeq" id="WP_010802603.1">
    <property type="nucleotide sequence ID" value="NZ_CAJSYT010000017.1"/>
</dbReference>
<evidence type="ECO:0000259" key="1">
    <source>
        <dbReference type="Pfam" id="PF00534"/>
    </source>
</evidence>
<evidence type="ECO:0000313" key="2">
    <source>
        <dbReference type="EMBL" id="KMM31012.1"/>
    </source>
</evidence>
<proteinExistence type="predicted"/>
<dbReference type="EMBL" id="LFJV01000127">
    <property type="protein sequence ID" value="KMM31012.1"/>
    <property type="molecule type" value="Genomic_DNA"/>
</dbReference>
<dbReference type="InterPro" id="IPR001296">
    <property type="entry name" value="Glyco_trans_1"/>
</dbReference>
<organism evidence="2 3">
    <name type="scientific">Parabacteroides goldsteinii</name>
    <dbReference type="NCBI Taxonomy" id="328812"/>
    <lineage>
        <taxon>Bacteria</taxon>
        <taxon>Pseudomonadati</taxon>
        <taxon>Bacteroidota</taxon>
        <taxon>Bacteroidia</taxon>
        <taxon>Bacteroidales</taxon>
        <taxon>Tannerellaceae</taxon>
        <taxon>Parabacteroides</taxon>
    </lineage>
</organism>
<dbReference type="CDD" id="cd03801">
    <property type="entry name" value="GT4_PimA-like"/>
    <property type="match status" value="1"/>
</dbReference>
<comment type="caution">
    <text evidence="2">The sequence shown here is derived from an EMBL/GenBank/DDBJ whole genome shotgun (WGS) entry which is preliminary data.</text>
</comment>
<dbReference type="PANTHER" id="PTHR12526:SF630">
    <property type="entry name" value="GLYCOSYLTRANSFERASE"/>
    <property type="match status" value="1"/>
</dbReference>
<dbReference type="PATRIC" id="fig|328812.4.peg.889"/>